<feature type="non-terminal residue" evidence="1">
    <location>
        <position position="262"/>
    </location>
</feature>
<organism evidence="1 2">
    <name type="scientific">Manihot esculenta</name>
    <name type="common">Cassava</name>
    <name type="synonym">Jatropha manihot</name>
    <dbReference type="NCBI Taxonomy" id="3983"/>
    <lineage>
        <taxon>Eukaryota</taxon>
        <taxon>Viridiplantae</taxon>
        <taxon>Streptophyta</taxon>
        <taxon>Embryophyta</taxon>
        <taxon>Tracheophyta</taxon>
        <taxon>Spermatophyta</taxon>
        <taxon>Magnoliopsida</taxon>
        <taxon>eudicotyledons</taxon>
        <taxon>Gunneridae</taxon>
        <taxon>Pentapetalae</taxon>
        <taxon>rosids</taxon>
        <taxon>fabids</taxon>
        <taxon>Malpighiales</taxon>
        <taxon>Euphorbiaceae</taxon>
        <taxon>Crotonoideae</taxon>
        <taxon>Manihoteae</taxon>
        <taxon>Manihot</taxon>
    </lineage>
</organism>
<accession>A0ACB7GS83</accession>
<gene>
    <name evidence="1" type="ORF">MANES_12G127000v8</name>
</gene>
<dbReference type="Proteomes" id="UP000091857">
    <property type="component" value="Chromosome 12"/>
</dbReference>
<sequence>MYAKAKLFSSTSVFLDSHEKTHDHNGLKNTRDKPQMNGKKSFWTVCPYCYYLYEYDGVYEECCLRCQNCRRPFHGVAVPPPPVGMVVEGKEQYYCGVGCFPLRYDFESCLGGKKGESGDGESCLGEKKEDGEGLKKVTEDVVEISDDSDGDFDNQEVGAGEMVKNGETKGVGLGEMVKNGLESVHGSVRAGEAGSVMRGSRRTEIKKDGMRVMRVKTVARNTKKLLGTGKKNMNLKSKGNLETRREDRGAEFGEGAGENRTE</sequence>
<name>A0ACB7GS83_MANES</name>
<reference evidence="2" key="1">
    <citation type="journal article" date="2016" name="Nat. Biotechnol.">
        <title>Sequencing wild and cultivated cassava and related species reveals extensive interspecific hybridization and genetic diversity.</title>
        <authorList>
            <person name="Bredeson J.V."/>
            <person name="Lyons J.B."/>
            <person name="Prochnik S.E."/>
            <person name="Wu G.A."/>
            <person name="Ha C.M."/>
            <person name="Edsinger-Gonzales E."/>
            <person name="Grimwood J."/>
            <person name="Schmutz J."/>
            <person name="Rabbi I.Y."/>
            <person name="Egesi C."/>
            <person name="Nauluvula P."/>
            <person name="Lebot V."/>
            <person name="Ndunguru J."/>
            <person name="Mkamilo G."/>
            <person name="Bart R.S."/>
            <person name="Setter T.L."/>
            <person name="Gleadow R.M."/>
            <person name="Kulakow P."/>
            <person name="Ferguson M.E."/>
            <person name="Rounsley S."/>
            <person name="Rokhsar D.S."/>
        </authorList>
    </citation>
    <scope>NUCLEOTIDE SEQUENCE [LARGE SCALE GENOMIC DNA]</scope>
    <source>
        <strain evidence="2">cv. AM560-2</strain>
    </source>
</reference>
<dbReference type="EMBL" id="CM004398">
    <property type="protein sequence ID" value="KAG8642826.1"/>
    <property type="molecule type" value="Genomic_DNA"/>
</dbReference>
<comment type="caution">
    <text evidence="1">The sequence shown here is derived from an EMBL/GenBank/DDBJ whole genome shotgun (WGS) entry which is preliminary data.</text>
</comment>
<protein>
    <submittedName>
        <fullName evidence="1">Uncharacterized protein</fullName>
    </submittedName>
</protein>
<proteinExistence type="predicted"/>
<evidence type="ECO:0000313" key="2">
    <source>
        <dbReference type="Proteomes" id="UP000091857"/>
    </source>
</evidence>
<keyword evidence="2" id="KW-1185">Reference proteome</keyword>
<evidence type="ECO:0000313" key="1">
    <source>
        <dbReference type="EMBL" id="KAG8642826.1"/>
    </source>
</evidence>